<organism evidence="1 2">
    <name type="scientific">Bathymodiolus thermophilus thioautotrophic gill symbiont</name>
    <dbReference type="NCBI Taxonomy" id="2360"/>
    <lineage>
        <taxon>Bacteria</taxon>
        <taxon>Pseudomonadati</taxon>
        <taxon>Pseudomonadota</taxon>
        <taxon>Gammaproteobacteria</taxon>
        <taxon>sulfur-oxidizing symbionts</taxon>
    </lineage>
</organism>
<gene>
    <name evidence="1" type="ORF">THERMOS_2327</name>
</gene>
<dbReference type="EMBL" id="CAESAQ020000099">
    <property type="protein sequence ID" value="CAB5506452.1"/>
    <property type="molecule type" value="Genomic_DNA"/>
</dbReference>
<reference evidence="1 2" key="1">
    <citation type="submission" date="2020-05" db="EMBL/GenBank/DDBJ databases">
        <authorList>
            <person name="Petersen J."/>
            <person name="Sayavedra L."/>
        </authorList>
    </citation>
    <scope>NUCLEOTIDE SEQUENCE [LARGE SCALE GENOMIC DNA]</scope>
    <source>
        <strain evidence="1">B thermophilus SOXS</strain>
    </source>
</reference>
<sequence>MLVFLLHLWGICLRVSVAGFLGYDVLAEKWVSTVTYAVFQLLVF</sequence>
<keyword evidence="2" id="KW-1185">Reference proteome</keyword>
<evidence type="ECO:0000313" key="1">
    <source>
        <dbReference type="EMBL" id="CAB5506452.1"/>
    </source>
</evidence>
<accession>A0A8H8XF40</accession>
<dbReference type="AlphaFoldDB" id="A0A8H8XF40"/>
<evidence type="ECO:0000313" key="2">
    <source>
        <dbReference type="Proteomes" id="UP000643672"/>
    </source>
</evidence>
<name>A0A8H8XF40_9GAMM</name>
<dbReference type="Proteomes" id="UP000643672">
    <property type="component" value="Unassembled WGS sequence"/>
</dbReference>
<protein>
    <submittedName>
        <fullName evidence="1">Uncharacterized protein</fullName>
    </submittedName>
</protein>
<proteinExistence type="predicted"/>
<comment type="caution">
    <text evidence="1">The sequence shown here is derived from an EMBL/GenBank/DDBJ whole genome shotgun (WGS) entry which is preliminary data.</text>
</comment>